<accession>A0ACC1NP04</accession>
<reference evidence="1" key="1">
    <citation type="submission" date="2022-08" db="EMBL/GenBank/DDBJ databases">
        <title>Genome Sequence of Lecanicillium fungicola.</title>
        <authorList>
            <person name="Buettner E."/>
        </authorList>
    </citation>
    <scope>NUCLEOTIDE SEQUENCE</scope>
    <source>
        <strain evidence="1">Babe33</strain>
    </source>
</reference>
<sequence length="559" mass="61315">MKSLIATLLALLASKATIFTSATKIKADFPGGSVVGTSAHGVETFNGIPFAEAPVGDLRLRPPKRYTDRLDNYDATGVAAACPQLYISNETTDLTSKLNISALNIPFLDRLNGQEDCLTVSIQRPIGTRAGDDLPVLFWIYGGGFTLGATNTYDATSLLTSAVSQGQPFVFVSVNYRINGFGFLPGKEILAEGAANIGLLDQRMALEWVADNIQAFGGAASKVTLWGESAGAMSGYMQMLLFDGNATYNGKELFRGLIMDSGSIISAERVDSAKAQRVYDSVVQHAGCDRESDTLQCLRQLPYENFYKAVTSQPGFLSYSSAALSYPPRSDGVVLVDSPEVMTASGRMHKVPYILGDQEDEGTLFSLFQSNITTTDSLVDYLSDLFFWRATKKQIRALVELYPTSISDGSPFRTGGLNELYPGFKRLAALLGDVTFTLTRRIALRMYNTQAPETPTWSYLASYDHAVPILGTYHAGDIGHIFLGILPSNSMKSCRTYYFNFLYNLDPNKGVGGYANWPRWSDKQQLMWFKTDSQNDILDDNFRESVANLLAQNSSLYQI</sequence>
<evidence type="ECO:0000313" key="2">
    <source>
        <dbReference type="Proteomes" id="UP001143910"/>
    </source>
</evidence>
<dbReference type="Proteomes" id="UP001143910">
    <property type="component" value="Unassembled WGS sequence"/>
</dbReference>
<dbReference type="EMBL" id="JANJQO010000191">
    <property type="protein sequence ID" value="KAJ2980543.1"/>
    <property type="molecule type" value="Genomic_DNA"/>
</dbReference>
<organism evidence="1 2">
    <name type="scientific">Zarea fungicola</name>
    <dbReference type="NCBI Taxonomy" id="93591"/>
    <lineage>
        <taxon>Eukaryota</taxon>
        <taxon>Fungi</taxon>
        <taxon>Dikarya</taxon>
        <taxon>Ascomycota</taxon>
        <taxon>Pezizomycotina</taxon>
        <taxon>Sordariomycetes</taxon>
        <taxon>Hypocreomycetidae</taxon>
        <taxon>Hypocreales</taxon>
        <taxon>Cordycipitaceae</taxon>
        <taxon>Zarea</taxon>
    </lineage>
</organism>
<protein>
    <submittedName>
        <fullName evidence="1">Uncharacterized protein</fullName>
    </submittedName>
</protein>
<comment type="caution">
    <text evidence="1">The sequence shown here is derived from an EMBL/GenBank/DDBJ whole genome shotgun (WGS) entry which is preliminary data.</text>
</comment>
<proteinExistence type="predicted"/>
<evidence type="ECO:0000313" key="1">
    <source>
        <dbReference type="EMBL" id="KAJ2980543.1"/>
    </source>
</evidence>
<gene>
    <name evidence="1" type="ORF">NQ176_g2577</name>
</gene>
<name>A0ACC1NP04_9HYPO</name>
<keyword evidence="2" id="KW-1185">Reference proteome</keyword>